<dbReference type="EMBL" id="SLWY01000013">
    <property type="protein sequence ID" value="TCO80584.1"/>
    <property type="molecule type" value="Genomic_DNA"/>
</dbReference>
<dbReference type="InterPro" id="IPR018062">
    <property type="entry name" value="HTH_AraC-typ_CS"/>
</dbReference>
<keyword evidence="1" id="KW-0805">Transcription regulation</keyword>
<dbReference type="SUPFAM" id="SSF46689">
    <property type="entry name" value="Homeodomain-like"/>
    <property type="match status" value="2"/>
</dbReference>
<evidence type="ECO:0000313" key="6">
    <source>
        <dbReference type="Proteomes" id="UP000295765"/>
    </source>
</evidence>
<dbReference type="InterPro" id="IPR018060">
    <property type="entry name" value="HTH_AraC"/>
</dbReference>
<dbReference type="GO" id="GO:0043565">
    <property type="term" value="F:sequence-specific DNA binding"/>
    <property type="evidence" value="ECO:0007669"/>
    <property type="project" value="InterPro"/>
</dbReference>
<gene>
    <name evidence="5" type="ORF">EV699_11362</name>
</gene>
<dbReference type="InterPro" id="IPR009057">
    <property type="entry name" value="Homeodomain-like_sf"/>
</dbReference>
<evidence type="ECO:0000256" key="3">
    <source>
        <dbReference type="ARBA" id="ARBA00023163"/>
    </source>
</evidence>
<dbReference type="InterPro" id="IPR011051">
    <property type="entry name" value="RmlC_Cupin_sf"/>
</dbReference>
<dbReference type="Proteomes" id="UP000295765">
    <property type="component" value="Unassembled WGS sequence"/>
</dbReference>
<evidence type="ECO:0000313" key="5">
    <source>
        <dbReference type="EMBL" id="TCO80584.1"/>
    </source>
</evidence>
<dbReference type="OrthoDB" id="9816011at2"/>
<proteinExistence type="predicted"/>
<dbReference type="PROSITE" id="PS01124">
    <property type="entry name" value="HTH_ARAC_FAMILY_2"/>
    <property type="match status" value="1"/>
</dbReference>
<keyword evidence="2" id="KW-0238">DNA-binding</keyword>
<name>A0A4R2L292_9GAMM</name>
<accession>A0A4R2L292</accession>
<evidence type="ECO:0000256" key="2">
    <source>
        <dbReference type="ARBA" id="ARBA00023125"/>
    </source>
</evidence>
<sequence>MRPWFEKVTIPAGQSWTLFDRRLPAFPFNWHYHPEFELTLTLNSIGERFVGDHVAHYDDGDLVLVGPNLPHAWQSRAAAVPGAPHRALVAWFSEDWARGLTAPYPEFAGLDALLVEAARGLSFSPAVSAAVRPRLLALVDASAAARWLGLVEILLLLAADRERQPLALHGFAAGDARERARLERVLAHLHAHYAGPVRLATLAGLAAMSESQLQRSFKRCTRMTVSDYLAQLRIGCACALLLESERPVAVIAAQAGYTQPGYFARQFRALKGMTPLEFRRRFSATTDHR</sequence>
<dbReference type="PROSITE" id="PS00041">
    <property type="entry name" value="HTH_ARAC_FAMILY_1"/>
    <property type="match status" value="1"/>
</dbReference>
<dbReference type="SMART" id="SM00342">
    <property type="entry name" value="HTH_ARAC"/>
    <property type="match status" value="1"/>
</dbReference>
<dbReference type="GO" id="GO:0003700">
    <property type="term" value="F:DNA-binding transcription factor activity"/>
    <property type="evidence" value="ECO:0007669"/>
    <property type="project" value="InterPro"/>
</dbReference>
<dbReference type="Pfam" id="PF12833">
    <property type="entry name" value="HTH_18"/>
    <property type="match status" value="1"/>
</dbReference>
<reference evidence="5 6" key="1">
    <citation type="submission" date="2019-03" db="EMBL/GenBank/DDBJ databases">
        <title>Genomic Encyclopedia of Type Strains, Phase IV (KMG-IV): sequencing the most valuable type-strain genomes for metagenomic binning, comparative biology and taxonomic classification.</title>
        <authorList>
            <person name="Goeker M."/>
        </authorList>
    </citation>
    <scope>NUCLEOTIDE SEQUENCE [LARGE SCALE GENOMIC DNA]</scope>
    <source>
        <strain evidence="5 6">DSM 25287</strain>
    </source>
</reference>
<organism evidence="5 6">
    <name type="scientific">Plasticicumulans lactativorans</name>
    <dbReference type="NCBI Taxonomy" id="1133106"/>
    <lineage>
        <taxon>Bacteria</taxon>
        <taxon>Pseudomonadati</taxon>
        <taxon>Pseudomonadota</taxon>
        <taxon>Gammaproteobacteria</taxon>
        <taxon>Candidatus Competibacteraceae</taxon>
        <taxon>Plasticicumulans</taxon>
    </lineage>
</organism>
<comment type="caution">
    <text evidence="5">The sequence shown here is derived from an EMBL/GenBank/DDBJ whole genome shotgun (WGS) entry which is preliminary data.</text>
</comment>
<evidence type="ECO:0000256" key="1">
    <source>
        <dbReference type="ARBA" id="ARBA00023015"/>
    </source>
</evidence>
<keyword evidence="6" id="KW-1185">Reference proteome</keyword>
<dbReference type="InterPro" id="IPR050204">
    <property type="entry name" value="AraC_XylS_family_regulators"/>
</dbReference>
<feature type="domain" description="HTH araC/xylS-type" evidence="4">
    <location>
        <begin position="183"/>
        <end position="281"/>
    </location>
</feature>
<dbReference type="AlphaFoldDB" id="A0A4R2L292"/>
<protein>
    <submittedName>
        <fullName evidence="5">AraC family transcriptional regulator</fullName>
    </submittedName>
</protein>
<evidence type="ECO:0000259" key="4">
    <source>
        <dbReference type="PROSITE" id="PS01124"/>
    </source>
</evidence>
<dbReference type="PANTHER" id="PTHR46796">
    <property type="entry name" value="HTH-TYPE TRANSCRIPTIONAL ACTIVATOR RHAS-RELATED"/>
    <property type="match status" value="1"/>
</dbReference>
<keyword evidence="3" id="KW-0804">Transcription</keyword>
<dbReference type="PANTHER" id="PTHR46796:SF13">
    <property type="entry name" value="HTH-TYPE TRANSCRIPTIONAL ACTIVATOR RHAS"/>
    <property type="match status" value="1"/>
</dbReference>
<dbReference type="SUPFAM" id="SSF51182">
    <property type="entry name" value="RmlC-like cupins"/>
    <property type="match status" value="1"/>
</dbReference>
<dbReference type="CDD" id="cd06976">
    <property type="entry name" value="cupin_MtlR-like_N"/>
    <property type="match status" value="1"/>
</dbReference>
<dbReference type="Gene3D" id="1.10.10.60">
    <property type="entry name" value="Homeodomain-like"/>
    <property type="match status" value="1"/>
</dbReference>